<reference evidence="1 2" key="1">
    <citation type="submission" date="2021-06" db="EMBL/GenBank/DDBJ databases">
        <authorList>
            <person name="Palmer J.M."/>
        </authorList>
    </citation>
    <scope>NUCLEOTIDE SEQUENCE [LARGE SCALE GENOMIC DNA]</scope>
    <source>
        <strain evidence="1 2">XC_2019</strain>
        <tissue evidence="1">Muscle</tissue>
    </source>
</reference>
<accession>A0ABV0RIL6</accession>
<sequence length="107" mass="11914">MLPPPCLPVGRVILELKASPSIKHSLSLWTNDRKSSKVVAALCYGSVLTTCKFFIFTLNQQLDGGIFDITRCSNRKISPNALKLVLEWMKQAEIILLSSQSIDHQPC</sequence>
<keyword evidence="2" id="KW-1185">Reference proteome</keyword>
<dbReference type="Proteomes" id="UP001434883">
    <property type="component" value="Unassembled WGS sequence"/>
</dbReference>
<comment type="caution">
    <text evidence="1">The sequence shown here is derived from an EMBL/GenBank/DDBJ whole genome shotgun (WGS) entry which is preliminary data.</text>
</comment>
<evidence type="ECO:0000313" key="1">
    <source>
        <dbReference type="EMBL" id="MEQ2207884.1"/>
    </source>
</evidence>
<evidence type="ECO:0000313" key="2">
    <source>
        <dbReference type="Proteomes" id="UP001434883"/>
    </source>
</evidence>
<protein>
    <submittedName>
        <fullName evidence="1">Uncharacterized protein</fullName>
    </submittedName>
</protein>
<organism evidence="1 2">
    <name type="scientific">Xenoophorus captivus</name>
    <dbReference type="NCBI Taxonomy" id="1517983"/>
    <lineage>
        <taxon>Eukaryota</taxon>
        <taxon>Metazoa</taxon>
        <taxon>Chordata</taxon>
        <taxon>Craniata</taxon>
        <taxon>Vertebrata</taxon>
        <taxon>Euteleostomi</taxon>
        <taxon>Actinopterygii</taxon>
        <taxon>Neopterygii</taxon>
        <taxon>Teleostei</taxon>
        <taxon>Neoteleostei</taxon>
        <taxon>Acanthomorphata</taxon>
        <taxon>Ovalentaria</taxon>
        <taxon>Atherinomorphae</taxon>
        <taxon>Cyprinodontiformes</taxon>
        <taxon>Goodeidae</taxon>
        <taxon>Xenoophorus</taxon>
    </lineage>
</organism>
<dbReference type="EMBL" id="JAHRIN010046389">
    <property type="protein sequence ID" value="MEQ2207884.1"/>
    <property type="molecule type" value="Genomic_DNA"/>
</dbReference>
<gene>
    <name evidence="1" type="ORF">XENOCAPTIV_020336</name>
</gene>
<name>A0ABV0RIL6_9TELE</name>
<proteinExistence type="predicted"/>